<name>A0ABQ8H612_9ROSI</name>
<protein>
    <recommendedName>
        <fullName evidence="5">Reticulon-like protein</fullName>
    </recommendedName>
</protein>
<keyword evidence="2" id="KW-0732">Signal</keyword>
<dbReference type="PANTHER" id="PTHR10994:SF85">
    <property type="entry name" value="RETICULON-LIKE PROTEIN B9"/>
    <property type="match status" value="1"/>
</dbReference>
<dbReference type="InterPro" id="IPR045064">
    <property type="entry name" value="Reticulon-like"/>
</dbReference>
<gene>
    <name evidence="3" type="ORF">JRO89_XS13G0019700</name>
</gene>
<reference evidence="3 4" key="1">
    <citation type="submission" date="2021-02" db="EMBL/GenBank/DDBJ databases">
        <title>Plant Genome Project.</title>
        <authorList>
            <person name="Zhang R.-G."/>
        </authorList>
    </citation>
    <scope>NUCLEOTIDE SEQUENCE [LARGE SCALE GENOMIC DNA]</scope>
    <source>
        <tissue evidence="3">Leaves</tissue>
    </source>
</reference>
<evidence type="ECO:0000256" key="1">
    <source>
        <dbReference type="SAM" id="Phobius"/>
    </source>
</evidence>
<feature type="chain" id="PRO_5047245010" description="Reticulon-like protein" evidence="2">
    <location>
        <begin position="24"/>
        <end position="701"/>
    </location>
</feature>
<feature type="transmembrane region" description="Helical" evidence="1">
    <location>
        <begin position="443"/>
        <end position="465"/>
    </location>
</feature>
<evidence type="ECO:0000256" key="2">
    <source>
        <dbReference type="SAM" id="SignalP"/>
    </source>
</evidence>
<keyword evidence="1" id="KW-0812">Transmembrane</keyword>
<evidence type="ECO:0000313" key="3">
    <source>
        <dbReference type="EMBL" id="KAH7549360.1"/>
    </source>
</evidence>
<keyword evidence="1" id="KW-1133">Transmembrane helix</keyword>
<organism evidence="3 4">
    <name type="scientific">Xanthoceras sorbifolium</name>
    <dbReference type="NCBI Taxonomy" id="99658"/>
    <lineage>
        <taxon>Eukaryota</taxon>
        <taxon>Viridiplantae</taxon>
        <taxon>Streptophyta</taxon>
        <taxon>Embryophyta</taxon>
        <taxon>Tracheophyta</taxon>
        <taxon>Spermatophyta</taxon>
        <taxon>Magnoliopsida</taxon>
        <taxon>eudicotyledons</taxon>
        <taxon>Gunneridae</taxon>
        <taxon>Pentapetalae</taxon>
        <taxon>rosids</taxon>
        <taxon>malvids</taxon>
        <taxon>Sapindales</taxon>
        <taxon>Sapindaceae</taxon>
        <taxon>Xanthoceroideae</taxon>
        <taxon>Xanthoceras</taxon>
    </lineage>
</organism>
<feature type="transmembrane region" description="Helical" evidence="1">
    <location>
        <begin position="80"/>
        <end position="98"/>
    </location>
</feature>
<evidence type="ECO:0008006" key="5">
    <source>
        <dbReference type="Google" id="ProtNLM"/>
    </source>
</evidence>
<dbReference type="Proteomes" id="UP000827721">
    <property type="component" value="Unassembled WGS sequence"/>
</dbReference>
<keyword evidence="4" id="KW-1185">Reference proteome</keyword>
<dbReference type="PANTHER" id="PTHR10994">
    <property type="entry name" value="RETICULON"/>
    <property type="match status" value="1"/>
</dbReference>
<sequence length="701" mass="79803">MQRSCSLEIGVYILIVIMDSTQTAPMSKEKDEPVSSKSGKITLKQIIEKAQDKNNRKMHDILGGGTAADVLLWRDTISSLTVIFVATELWFICSSIELPTFAKVLIGIDVFLLCQYLVTSLVLLYYIPKIYKFLHHQMEATVDIFTKKLIAFELGGWYPFGTANKLIELLFPTLDTNVDRLGKLLTQIKQHKVDVIGIDPLKDYIVGLIEKSGDWFKEMLNHLCKIVDLLSKLKEAIFSSGEDQPDSLKEVVIFLIDTSIDWGKLLLFNWEFRTTIAKETAQMLITISSHPTLDDHDHSKEDKQHPMKWAIAYLEWLAISTLFFSPATVLYMGYICIATVPALLNYWMGCDSGSHDKSVQTAPMPREKDEPVSSKSGKITLKQIIEKAHDKNNRKMHDILGGGTAADVLLWRDTISSLTVIFVATELWFICSSIELLTFAKVLIGINVFILCQYLVTSLVVLYYIPKIYKFLHHQMKATVHIFTRKLIAFELGGWYPFGTANKLIELLFPTLDTNVDRLGKLLTQIKQHKEDAGGIDWVLNPLKDYIVGLIEKSDDWFKEMLNHLCKIVDLLSKLKEAIFNSGEDQPDSLKEVIIFLIDTSIDWGKLLLFNWEFRTTIAKETAQMLITISSHPTLDDHDHRQEDKQHPMKWAIAYLEWLAISTLFFGPATVLYMGYICIATVPALLNYWMECDSGSHDKSV</sequence>
<feature type="transmembrane region" description="Helical" evidence="1">
    <location>
        <begin position="418"/>
        <end position="437"/>
    </location>
</feature>
<feature type="signal peptide" evidence="2">
    <location>
        <begin position="1"/>
        <end position="23"/>
    </location>
</feature>
<feature type="transmembrane region" description="Helical" evidence="1">
    <location>
        <begin position="104"/>
        <end position="127"/>
    </location>
</feature>
<proteinExistence type="predicted"/>
<dbReference type="EMBL" id="JAFEMO010000013">
    <property type="protein sequence ID" value="KAH7549360.1"/>
    <property type="molecule type" value="Genomic_DNA"/>
</dbReference>
<evidence type="ECO:0000313" key="4">
    <source>
        <dbReference type="Proteomes" id="UP000827721"/>
    </source>
</evidence>
<accession>A0ABQ8H612</accession>
<keyword evidence="1" id="KW-0472">Membrane</keyword>
<comment type="caution">
    <text evidence="3">The sequence shown here is derived from an EMBL/GenBank/DDBJ whole genome shotgun (WGS) entry which is preliminary data.</text>
</comment>